<dbReference type="Proteomes" id="UP000694892">
    <property type="component" value="Chromosome 7L"/>
</dbReference>
<dbReference type="AlphaFoldDB" id="A0A974CEG9"/>
<proteinExistence type="predicted"/>
<accession>A0A974CEG9</accession>
<organism evidence="1 2">
    <name type="scientific">Xenopus laevis</name>
    <name type="common">African clawed frog</name>
    <dbReference type="NCBI Taxonomy" id="8355"/>
    <lineage>
        <taxon>Eukaryota</taxon>
        <taxon>Metazoa</taxon>
        <taxon>Chordata</taxon>
        <taxon>Craniata</taxon>
        <taxon>Vertebrata</taxon>
        <taxon>Euteleostomi</taxon>
        <taxon>Amphibia</taxon>
        <taxon>Batrachia</taxon>
        <taxon>Anura</taxon>
        <taxon>Pipoidea</taxon>
        <taxon>Pipidae</taxon>
        <taxon>Xenopodinae</taxon>
        <taxon>Xenopus</taxon>
        <taxon>Xenopus</taxon>
    </lineage>
</organism>
<name>A0A974CEG9_XENLA</name>
<gene>
    <name evidence="1" type="ORF">XELAEV_18034733mg</name>
</gene>
<evidence type="ECO:0000313" key="2">
    <source>
        <dbReference type="Proteomes" id="UP000694892"/>
    </source>
</evidence>
<protein>
    <submittedName>
        <fullName evidence="1">Uncharacterized protein</fullName>
    </submittedName>
</protein>
<dbReference type="EMBL" id="CM004478">
    <property type="protein sequence ID" value="OCT71755.1"/>
    <property type="molecule type" value="Genomic_DNA"/>
</dbReference>
<reference evidence="2" key="1">
    <citation type="journal article" date="2016" name="Nature">
        <title>Genome evolution in the allotetraploid frog Xenopus laevis.</title>
        <authorList>
            <person name="Session A.M."/>
            <person name="Uno Y."/>
            <person name="Kwon T."/>
            <person name="Chapman J.A."/>
            <person name="Toyoda A."/>
            <person name="Takahashi S."/>
            <person name="Fukui A."/>
            <person name="Hikosaka A."/>
            <person name="Suzuki A."/>
            <person name="Kondo M."/>
            <person name="van Heeringen S.J."/>
            <person name="Quigley I."/>
            <person name="Heinz S."/>
            <person name="Ogino H."/>
            <person name="Ochi H."/>
            <person name="Hellsten U."/>
            <person name="Lyons J.B."/>
            <person name="Simakov O."/>
            <person name="Putnam N."/>
            <person name="Stites J."/>
            <person name="Kuroki Y."/>
            <person name="Tanaka T."/>
            <person name="Michiue T."/>
            <person name="Watanabe M."/>
            <person name="Bogdanovic O."/>
            <person name="Lister R."/>
            <person name="Georgiou G."/>
            <person name="Paranjpe S.S."/>
            <person name="van Kruijsbergen I."/>
            <person name="Shu S."/>
            <person name="Carlson J."/>
            <person name="Kinoshita T."/>
            <person name="Ohta Y."/>
            <person name="Mawaribuchi S."/>
            <person name="Jenkins J."/>
            <person name="Grimwood J."/>
            <person name="Schmutz J."/>
            <person name="Mitros T."/>
            <person name="Mozaffari S.V."/>
            <person name="Suzuki Y."/>
            <person name="Haramoto Y."/>
            <person name="Yamamoto T.S."/>
            <person name="Takagi C."/>
            <person name="Heald R."/>
            <person name="Miller K."/>
            <person name="Haudenschild C."/>
            <person name="Kitzman J."/>
            <person name="Nakayama T."/>
            <person name="Izutsu Y."/>
            <person name="Robert J."/>
            <person name="Fortriede J."/>
            <person name="Burns K."/>
            <person name="Lotay V."/>
            <person name="Karimi K."/>
            <person name="Yasuoka Y."/>
            <person name="Dichmann D.S."/>
            <person name="Flajnik M.F."/>
            <person name="Houston D.W."/>
            <person name="Shendure J."/>
            <person name="DuPasquier L."/>
            <person name="Vize P.D."/>
            <person name="Zorn A.M."/>
            <person name="Ito M."/>
            <person name="Marcotte E.M."/>
            <person name="Wallingford J.B."/>
            <person name="Ito Y."/>
            <person name="Asashima M."/>
            <person name="Ueno N."/>
            <person name="Matsuda Y."/>
            <person name="Veenstra G.J."/>
            <person name="Fujiyama A."/>
            <person name="Harland R.M."/>
            <person name="Taira M."/>
            <person name="Rokhsar D.S."/>
        </authorList>
    </citation>
    <scope>NUCLEOTIDE SEQUENCE [LARGE SCALE GENOMIC DNA]</scope>
    <source>
        <strain evidence="2">J</strain>
    </source>
</reference>
<sequence>MAENQRQITRISERDAKVQADQLKFAVLLNLLDTRPKDAAFDDSSLRSCTEQDTIHFMHTAGRQKTGPNWRNFIQKRWKSTTVSEMAAPARAAVR</sequence>
<evidence type="ECO:0000313" key="1">
    <source>
        <dbReference type="EMBL" id="OCT71755.1"/>
    </source>
</evidence>